<dbReference type="Proteomes" id="UP000257136">
    <property type="component" value="Unassembled WGS sequence"/>
</dbReference>
<dbReference type="CDD" id="cd00761">
    <property type="entry name" value="Glyco_tranf_GTA_type"/>
    <property type="match status" value="1"/>
</dbReference>
<dbReference type="AlphaFoldDB" id="A0A3E0EKK5"/>
<reference evidence="2 3" key="1">
    <citation type="submission" date="2018-08" db="EMBL/GenBank/DDBJ databases">
        <title>Genomic Encyclopedia of Archaeal and Bacterial Type Strains, Phase II (KMG-II): from individual species to whole genera.</title>
        <authorList>
            <person name="Goeker M."/>
        </authorList>
    </citation>
    <scope>NUCLEOTIDE SEQUENCE [LARGE SCALE GENOMIC DNA]</scope>
    <source>
        <strain evidence="2 3">DSM 100880</strain>
    </source>
</reference>
<dbReference type="GO" id="GO:0016740">
    <property type="term" value="F:transferase activity"/>
    <property type="evidence" value="ECO:0007669"/>
    <property type="project" value="UniProtKB-KW"/>
</dbReference>
<feature type="domain" description="Glycosyltransferase 2-like" evidence="1">
    <location>
        <begin position="40"/>
        <end position="134"/>
    </location>
</feature>
<evidence type="ECO:0000313" key="2">
    <source>
        <dbReference type="EMBL" id="REG98273.1"/>
    </source>
</evidence>
<proteinExistence type="predicted"/>
<comment type="caution">
    <text evidence="2">The sequence shown here is derived from an EMBL/GenBank/DDBJ whole genome shotgun (WGS) entry which is preliminary data.</text>
</comment>
<keyword evidence="3" id="KW-1185">Reference proteome</keyword>
<protein>
    <submittedName>
        <fullName evidence="2">Glycosyl transferase family 2</fullName>
    </submittedName>
</protein>
<sequence length="332" mass="37549">MRIGMNPQKEEKKVILNTHHRIIIVVYIPNEEGFYKDSLAVFKTCLDSLISTINSNAAITVVNNGSYKKVCALLESYYEDKKIDTVISHNLNIGKIDAQIGAARGAREKYITLTDADILFVNGWQEKVEEIFYSFKNVGSVSPIPIRTGLYAGTSSTLKQILLRKVKFQFVSLPENLENYNKFLSSINWENETDKNKKWPVLESKGVKAIIGSAHQVLTIDRDILFTVSPSNPSLTLVGGNSEHNYVDVPVDKSGRLRLATLNNYAFHIGNKLEDWMIKLQQANNNGNDVVLKNELSFSISNDLFNSKMSYELYHVKKRFIKKVFSLIYGKG</sequence>
<dbReference type="InterPro" id="IPR029044">
    <property type="entry name" value="Nucleotide-diphossugar_trans"/>
</dbReference>
<dbReference type="SUPFAM" id="SSF53448">
    <property type="entry name" value="Nucleotide-diphospho-sugar transferases"/>
    <property type="match status" value="1"/>
</dbReference>
<dbReference type="OrthoDB" id="1116632at2"/>
<evidence type="ECO:0000259" key="1">
    <source>
        <dbReference type="Pfam" id="PF00535"/>
    </source>
</evidence>
<gene>
    <name evidence="2" type="ORF">C8P67_107200</name>
</gene>
<accession>A0A3E0EKK5</accession>
<organism evidence="2 3">
    <name type="scientific">Flavobacterium aquicola</name>
    <dbReference type="NCBI Taxonomy" id="1682742"/>
    <lineage>
        <taxon>Bacteria</taxon>
        <taxon>Pseudomonadati</taxon>
        <taxon>Bacteroidota</taxon>
        <taxon>Flavobacteriia</taxon>
        <taxon>Flavobacteriales</taxon>
        <taxon>Flavobacteriaceae</taxon>
        <taxon>Flavobacterium</taxon>
    </lineage>
</organism>
<dbReference type="Gene3D" id="3.90.550.10">
    <property type="entry name" value="Spore Coat Polysaccharide Biosynthesis Protein SpsA, Chain A"/>
    <property type="match status" value="1"/>
</dbReference>
<dbReference type="RefSeq" id="WP_115813732.1">
    <property type="nucleotide sequence ID" value="NZ_QUNI01000007.1"/>
</dbReference>
<evidence type="ECO:0000313" key="3">
    <source>
        <dbReference type="Proteomes" id="UP000257136"/>
    </source>
</evidence>
<dbReference type="EMBL" id="QUNI01000007">
    <property type="protein sequence ID" value="REG98273.1"/>
    <property type="molecule type" value="Genomic_DNA"/>
</dbReference>
<name>A0A3E0EKK5_9FLAO</name>
<dbReference type="Pfam" id="PF00535">
    <property type="entry name" value="Glycos_transf_2"/>
    <property type="match status" value="1"/>
</dbReference>
<dbReference type="InterPro" id="IPR001173">
    <property type="entry name" value="Glyco_trans_2-like"/>
</dbReference>
<keyword evidence="2" id="KW-0808">Transferase</keyword>